<evidence type="ECO:0000313" key="2">
    <source>
        <dbReference type="Proteomes" id="UP000261174"/>
    </source>
</evidence>
<dbReference type="Proteomes" id="UP000261174">
    <property type="component" value="Unassembled WGS sequence"/>
</dbReference>
<sequence>MIIHGERPFRQRTKQGLTIAPMKSGRFMLRVKSSLSAKRVKQDPAFIPLMEDAGRMKIASPLAARVYRDLEIKDVRIYRKMVGRAKGLLKERLSVPDIEIILRKEYGPVEMIVISTGQIYPVREVPVVTLYHAAAVYINSA</sequence>
<dbReference type="RefSeq" id="WP_116854153.1">
    <property type="nucleotide sequence ID" value="NZ_QTJV01000004.1"/>
</dbReference>
<gene>
    <name evidence="1" type="ORF">DXN04_14985</name>
</gene>
<name>A0A3E1P312_9BACT</name>
<comment type="caution">
    <text evidence="1">The sequence shown here is derived from an EMBL/GenBank/DDBJ whole genome shotgun (WGS) entry which is preliminary data.</text>
</comment>
<proteinExistence type="predicted"/>
<reference evidence="1 2" key="1">
    <citation type="submission" date="2018-08" db="EMBL/GenBank/DDBJ databases">
        <title>Chitinophaga sp. K20C18050901, a novel bacterium isolated from forest soil.</title>
        <authorList>
            <person name="Wang C."/>
        </authorList>
    </citation>
    <scope>NUCLEOTIDE SEQUENCE [LARGE SCALE GENOMIC DNA]</scope>
    <source>
        <strain evidence="1 2">K20C18050901</strain>
    </source>
</reference>
<dbReference type="OrthoDB" id="672632at2"/>
<protein>
    <submittedName>
        <fullName evidence="1">Uncharacterized protein</fullName>
    </submittedName>
</protein>
<accession>A0A3E1P312</accession>
<keyword evidence="2" id="KW-1185">Reference proteome</keyword>
<organism evidence="1 2">
    <name type="scientific">Chitinophaga silvisoli</name>
    <dbReference type="NCBI Taxonomy" id="2291814"/>
    <lineage>
        <taxon>Bacteria</taxon>
        <taxon>Pseudomonadati</taxon>
        <taxon>Bacteroidota</taxon>
        <taxon>Chitinophagia</taxon>
        <taxon>Chitinophagales</taxon>
        <taxon>Chitinophagaceae</taxon>
        <taxon>Chitinophaga</taxon>
    </lineage>
</organism>
<dbReference type="EMBL" id="QTJV01000004">
    <property type="protein sequence ID" value="RFM34571.1"/>
    <property type="molecule type" value="Genomic_DNA"/>
</dbReference>
<evidence type="ECO:0000313" key="1">
    <source>
        <dbReference type="EMBL" id="RFM34571.1"/>
    </source>
</evidence>
<dbReference type="AlphaFoldDB" id="A0A3E1P312"/>